<evidence type="ECO:0000313" key="2">
    <source>
        <dbReference type="Proteomes" id="UP000199220"/>
    </source>
</evidence>
<organism evidence="1 2">
    <name type="scientific">Ruania alba</name>
    <dbReference type="NCBI Taxonomy" id="648782"/>
    <lineage>
        <taxon>Bacteria</taxon>
        <taxon>Bacillati</taxon>
        <taxon>Actinomycetota</taxon>
        <taxon>Actinomycetes</taxon>
        <taxon>Micrococcales</taxon>
        <taxon>Ruaniaceae</taxon>
        <taxon>Ruania</taxon>
    </lineage>
</organism>
<keyword evidence="2" id="KW-1185">Reference proteome</keyword>
<gene>
    <name evidence="1" type="ORF">SAMN04488554_0529</name>
</gene>
<proteinExistence type="predicted"/>
<sequence>MGALLWLGPLSSNDHGSAVLASVGRGESRRVSRALEPFYGEYLRIVEASWTMADLELARDSRPGDYLMVTHAGIDVLGRFRLTALFEYATEQAIAWQEGFPDGMIGADAWIAPDEPEYGYAPRLAAPG</sequence>
<dbReference type="AlphaFoldDB" id="A0A1H5D099"/>
<evidence type="ECO:0000313" key="1">
    <source>
        <dbReference type="EMBL" id="SED72322.1"/>
    </source>
</evidence>
<name>A0A1H5D099_9MICO</name>
<protein>
    <submittedName>
        <fullName evidence="1">Uncharacterized protein</fullName>
    </submittedName>
</protein>
<reference evidence="2" key="1">
    <citation type="submission" date="2016-10" db="EMBL/GenBank/DDBJ databases">
        <authorList>
            <person name="Varghese N."/>
            <person name="Submissions S."/>
        </authorList>
    </citation>
    <scope>NUCLEOTIDE SEQUENCE [LARGE SCALE GENOMIC DNA]</scope>
    <source>
        <strain evidence="2">DSM 21368</strain>
    </source>
</reference>
<accession>A0A1H5D099</accession>
<dbReference type="EMBL" id="FNTX01000001">
    <property type="protein sequence ID" value="SED72322.1"/>
    <property type="molecule type" value="Genomic_DNA"/>
</dbReference>
<dbReference type="Proteomes" id="UP000199220">
    <property type="component" value="Unassembled WGS sequence"/>
</dbReference>